<name>A0A0B7ACB9_9EUPU</name>
<organism evidence="1">
    <name type="scientific">Arion vulgaris</name>
    <dbReference type="NCBI Taxonomy" id="1028688"/>
    <lineage>
        <taxon>Eukaryota</taxon>
        <taxon>Metazoa</taxon>
        <taxon>Spiralia</taxon>
        <taxon>Lophotrochozoa</taxon>
        <taxon>Mollusca</taxon>
        <taxon>Gastropoda</taxon>
        <taxon>Heterobranchia</taxon>
        <taxon>Euthyneura</taxon>
        <taxon>Panpulmonata</taxon>
        <taxon>Eupulmonata</taxon>
        <taxon>Stylommatophora</taxon>
        <taxon>Helicina</taxon>
        <taxon>Arionoidea</taxon>
        <taxon>Arionidae</taxon>
        <taxon>Arion</taxon>
    </lineage>
</organism>
<gene>
    <name evidence="1" type="primary">ORF105625</name>
</gene>
<evidence type="ECO:0000313" key="1">
    <source>
        <dbReference type="EMBL" id="CEK77595.1"/>
    </source>
</evidence>
<reference evidence="1" key="1">
    <citation type="submission" date="2014-12" db="EMBL/GenBank/DDBJ databases">
        <title>Insight into the proteome of Arion vulgaris.</title>
        <authorList>
            <person name="Aradska J."/>
            <person name="Bulat T."/>
            <person name="Smidak R."/>
            <person name="Sarate P."/>
            <person name="Gangsoo J."/>
            <person name="Sialana F."/>
            <person name="Bilban M."/>
            <person name="Lubec G."/>
        </authorList>
    </citation>
    <scope>NUCLEOTIDE SEQUENCE</scope>
    <source>
        <tissue evidence="1">Skin</tissue>
    </source>
</reference>
<protein>
    <submittedName>
        <fullName evidence="1">Uncharacterized protein</fullName>
    </submittedName>
</protein>
<dbReference type="AlphaFoldDB" id="A0A0B7ACB9"/>
<accession>A0A0B7ACB9</accession>
<proteinExistence type="predicted"/>
<sequence length="112" mass="12186">FATAEERTNAINATDQATLPENAGWTKTVAINATSWDTLQKNVVKKLIQVLATTVKILDMFSVTAQRPAADHATDVVRMVTWPATALRIVAQMTANAMGVEVLDIFQESAQQ</sequence>
<feature type="non-terminal residue" evidence="1">
    <location>
        <position position="1"/>
    </location>
</feature>
<dbReference type="EMBL" id="HACG01030730">
    <property type="protein sequence ID" value="CEK77595.1"/>
    <property type="molecule type" value="Transcribed_RNA"/>
</dbReference>